<dbReference type="InterPro" id="IPR012337">
    <property type="entry name" value="RNaseH-like_sf"/>
</dbReference>
<evidence type="ECO:0000313" key="2">
    <source>
        <dbReference type="EMBL" id="MSS38733.1"/>
    </source>
</evidence>
<dbReference type="PROSITE" id="PS50994">
    <property type="entry name" value="INTEGRASE"/>
    <property type="match status" value="1"/>
</dbReference>
<dbReference type="InterPro" id="IPR050900">
    <property type="entry name" value="Transposase_IS3/IS150/IS904"/>
</dbReference>
<sequence>MLRENYPVVFLCEIMGVSKSGYYRWRGRRGTLNRYEQDRQLLTKLLMEQHKKHPSHGYHMLAKAVFEATGWVFSHNLAHKCCKQAGIRSKARKYTYKKAGEEHIEFPNQIKGNWNAPRPVEIVVSDMTIFKSNGRSWEWTLLVDTFNNEIIAHQATPIQGSTKPYYHCLEQLKLLAGKKNEERTPPVILHTGQGSVYSSQAFRQAHEHYNILRSMSRAGTPTDNAIIEAINGWIKEELFLDFGLATARNVPKLLEEYVHYYNFERPAAALGYKSPVQYKTELGF</sequence>
<feature type="domain" description="Integrase catalytic" evidence="1">
    <location>
        <begin position="115"/>
        <end position="283"/>
    </location>
</feature>
<dbReference type="RefSeq" id="WP_154474095.1">
    <property type="nucleotide sequence ID" value="NZ_VUMD01000049.1"/>
</dbReference>
<protein>
    <submittedName>
        <fullName evidence="2">IS3 family transposase</fullName>
    </submittedName>
</protein>
<comment type="caution">
    <text evidence="2">The sequence shown here is derived from an EMBL/GenBank/DDBJ whole genome shotgun (WGS) entry which is preliminary data.</text>
</comment>
<gene>
    <name evidence="2" type="ORF">FYJ39_20115</name>
</gene>
<dbReference type="EMBL" id="VUMD01000049">
    <property type="protein sequence ID" value="MSS38733.1"/>
    <property type="molecule type" value="Genomic_DNA"/>
</dbReference>
<dbReference type="Proteomes" id="UP000429958">
    <property type="component" value="Unassembled WGS sequence"/>
</dbReference>
<dbReference type="NCBIfam" id="NF033516">
    <property type="entry name" value="transpos_IS3"/>
    <property type="match status" value="1"/>
</dbReference>
<evidence type="ECO:0000259" key="1">
    <source>
        <dbReference type="PROSITE" id="PS50994"/>
    </source>
</evidence>
<organism evidence="2 3">
    <name type="scientific">Clostridium porci</name>
    <dbReference type="NCBI Taxonomy" id="2605778"/>
    <lineage>
        <taxon>Bacteria</taxon>
        <taxon>Bacillati</taxon>
        <taxon>Bacillota</taxon>
        <taxon>Clostridia</taxon>
        <taxon>Eubacteriales</taxon>
        <taxon>Clostridiaceae</taxon>
        <taxon>Clostridium</taxon>
    </lineage>
</organism>
<evidence type="ECO:0000313" key="3">
    <source>
        <dbReference type="Proteomes" id="UP000429958"/>
    </source>
</evidence>
<dbReference type="InterPro" id="IPR048020">
    <property type="entry name" value="Transpos_IS3"/>
</dbReference>
<reference evidence="2 3" key="1">
    <citation type="submission" date="2019-08" db="EMBL/GenBank/DDBJ databases">
        <title>In-depth cultivation of the pig gut microbiome towards novel bacterial diversity and tailored functional studies.</title>
        <authorList>
            <person name="Wylensek D."/>
            <person name="Hitch T.C.A."/>
            <person name="Clavel T."/>
        </authorList>
    </citation>
    <scope>NUCLEOTIDE SEQUENCE [LARGE SCALE GENOMIC DNA]</scope>
    <source>
        <strain evidence="2 3">WCA-389-WT-23D1</strain>
    </source>
</reference>
<dbReference type="Gene3D" id="3.30.420.10">
    <property type="entry name" value="Ribonuclease H-like superfamily/Ribonuclease H"/>
    <property type="match status" value="1"/>
</dbReference>
<dbReference type="Pfam" id="PF13683">
    <property type="entry name" value="rve_3"/>
    <property type="match status" value="1"/>
</dbReference>
<dbReference type="AlphaFoldDB" id="A0A7X2NPX3"/>
<dbReference type="SUPFAM" id="SSF53098">
    <property type="entry name" value="Ribonuclease H-like"/>
    <property type="match status" value="1"/>
</dbReference>
<keyword evidence="3" id="KW-1185">Reference proteome</keyword>
<dbReference type="GO" id="GO:0015074">
    <property type="term" value="P:DNA integration"/>
    <property type="evidence" value="ECO:0007669"/>
    <property type="project" value="InterPro"/>
</dbReference>
<dbReference type="InterPro" id="IPR001584">
    <property type="entry name" value="Integrase_cat-core"/>
</dbReference>
<dbReference type="InterPro" id="IPR036397">
    <property type="entry name" value="RNaseH_sf"/>
</dbReference>
<accession>A0A7X2NPX3</accession>
<dbReference type="GO" id="GO:0003676">
    <property type="term" value="F:nucleic acid binding"/>
    <property type="evidence" value="ECO:0007669"/>
    <property type="project" value="InterPro"/>
</dbReference>
<dbReference type="PANTHER" id="PTHR46889">
    <property type="entry name" value="TRANSPOSASE INSF FOR INSERTION SEQUENCE IS3B-RELATED"/>
    <property type="match status" value="1"/>
</dbReference>
<proteinExistence type="predicted"/>
<name>A0A7X2NPX3_9CLOT</name>
<dbReference type="PANTHER" id="PTHR46889:SF4">
    <property type="entry name" value="TRANSPOSASE INSO FOR INSERTION SEQUENCE ELEMENT IS911B-RELATED"/>
    <property type="match status" value="1"/>
</dbReference>